<gene>
    <name evidence="1" type="ORF">F383_39322</name>
</gene>
<dbReference type="GO" id="GO:0016740">
    <property type="term" value="F:transferase activity"/>
    <property type="evidence" value="ECO:0007669"/>
    <property type="project" value="UniProtKB-KW"/>
</dbReference>
<evidence type="ECO:0000313" key="2">
    <source>
        <dbReference type="Proteomes" id="UP000032142"/>
    </source>
</evidence>
<organism evidence="1 2">
    <name type="scientific">Gossypium arboreum</name>
    <name type="common">Tree cotton</name>
    <name type="synonym">Gossypium nanking</name>
    <dbReference type="NCBI Taxonomy" id="29729"/>
    <lineage>
        <taxon>Eukaryota</taxon>
        <taxon>Viridiplantae</taxon>
        <taxon>Streptophyta</taxon>
        <taxon>Embryophyta</taxon>
        <taxon>Tracheophyta</taxon>
        <taxon>Spermatophyta</taxon>
        <taxon>Magnoliopsida</taxon>
        <taxon>eudicotyledons</taxon>
        <taxon>Gunneridae</taxon>
        <taxon>Pentapetalae</taxon>
        <taxon>rosids</taxon>
        <taxon>malvids</taxon>
        <taxon>Malvales</taxon>
        <taxon>Malvaceae</taxon>
        <taxon>Malvoideae</taxon>
        <taxon>Gossypium</taxon>
    </lineage>
</organism>
<comment type="caution">
    <text evidence="1">The sequence shown here is derived from an EMBL/GenBank/DDBJ whole genome shotgun (WGS) entry which is preliminary data.</text>
</comment>
<dbReference type="AlphaFoldDB" id="A0A0B0MMM2"/>
<name>A0A0B0MMM2_GOSAR</name>
<sequence length="63" mass="7498">MALISYYKAKVPCKTMLRHGIREFIRQGHHVRQCQDMAMVSFKRIPRKTMKSDGNGKWFNEKI</sequence>
<dbReference type="Proteomes" id="UP000032142">
    <property type="component" value="Unassembled WGS sequence"/>
</dbReference>
<protein>
    <submittedName>
        <fullName evidence="1">Alpha-tubulin N-acetyltransferase 2</fullName>
    </submittedName>
</protein>
<accession>A0A0B0MMM2</accession>
<keyword evidence="2" id="KW-1185">Reference proteome</keyword>
<evidence type="ECO:0000313" key="1">
    <source>
        <dbReference type="EMBL" id="KHG02030.1"/>
    </source>
</evidence>
<keyword evidence="1" id="KW-0808">Transferase</keyword>
<proteinExistence type="predicted"/>
<reference evidence="2" key="1">
    <citation type="submission" date="2014-09" db="EMBL/GenBank/DDBJ databases">
        <authorList>
            <person name="Mudge J."/>
            <person name="Ramaraj T."/>
            <person name="Lindquist I.E."/>
            <person name="Bharti A.K."/>
            <person name="Sundararajan A."/>
            <person name="Cameron C.T."/>
            <person name="Woodward J.E."/>
            <person name="May G.D."/>
            <person name="Brubaker C."/>
            <person name="Broadhvest J."/>
            <person name="Wilkins T.A."/>
        </authorList>
    </citation>
    <scope>NUCLEOTIDE SEQUENCE</scope>
    <source>
        <strain evidence="2">cv. AKA8401</strain>
    </source>
</reference>
<dbReference type="EMBL" id="JRRC01235034">
    <property type="protein sequence ID" value="KHG02030.1"/>
    <property type="molecule type" value="Genomic_DNA"/>
</dbReference>